<organism evidence="1 2">
    <name type="scientific">Sulfolobus acidocaldarius</name>
    <dbReference type="NCBI Taxonomy" id="2285"/>
    <lineage>
        <taxon>Archaea</taxon>
        <taxon>Thermoproteota</taxon>
        <taxon>Thermoprotei</taxon>
        <taxon>Sulfolobales</taxon>
        <taxon>Sulfolobaceae</taxon>
        <taxon>Sulfolobus</taxon>
    </lineage>
</organism>
<dbReference type="RefSeq" id="WP_011278237.1">
    <property type="nucleotide sequence ID" value="NZ_BHWZ01000003.1"/>
</dbReference>
<dbReference type="OMA" id="KQWGSTY"/>
<proteinExistence type="predicted"/>
<dbReference type="STRING" id="1435377.SUSAZ_06720"/>
<dbReference type="GeneID" id="14551904"/>
<dbReference type="PaxDb" id="1435377-SUSAZ_06720"/>
<accession>A0A0U2Y6D9</accession>
<dbReference type="InterPro" id="IPR036390">
    <property type="entry name" value="WH_DNA-bd_sf"/>
</dbReference>
<dbReference type="Proteomes" id="UP000060043">
    <property type="component" value="Chromosome"/>
</dbReference>
<dbReference type="AlphaFoldDB" id="A0A0U2Y6D9"/>
<evidence type="ECO:0000313" key="2">
    <source>
        <dbReference type="Proteomes" id="UP000060043"/>
    </source>
</evidence>
<reference evidence="1 2" key="1">
    <citation type="submission" date="2015-12" db="EMBL/GenBank/DDBJ databases">
        <title>A stable core within a dynamic pangenome in Sulfolobus acidocaldarius.</title>
        <authorList>
            <person name="Anderson R."/>
            <person name="Kouris A."/>
            <person name="Seward C."/>
            <person name="Campbell K."/>
            <person name="Whitaker R."/>
        </authorList>
    </citation>
    <scope>NUCLEOTIDE SEQUENCE [LARGE SCALE GENOMIC DNA]</scope>
    <source>
        <strain evidence="1 2">NG05B_CO5_07</strain>
    </source>
</reference>
<dbReference type="EMBL" id="CP013695">
    <property type="protein sequence ID" value="ALU31137.1"/>
    <property type="molecule type" value="Genomic_DNA"/>
</dbReference>
<protein>
    <submittedName>
        <fullName evidence="1">Replication initiator protein WhiP</fullName>
    </submittedName>
</protein>
<gene>
    <name evidence="1" type="ORF">ATZ20_02545</name>
</gene>
<evidence type="ECO:0000313" key="1">
    <source>
        <dbReference type="EMBL" id="ALU31137.1"/>
    </source>
</evidence>
<dbReference type="OrthoDB" id="15130at2157"/>
<dbReference type="SUPFAM" id="SSF46785">
    <property type="entry name" value="Winged helix' DNA-binding domain"/>
    <property type="match status" value="1"/>
</dbReference>
<name>A0A0U2Y6D9_9CREN</name>
<sequence length="239" mass="28110">MPKEDSEIDITAIEEKILKSGPRSKLMEAVMILLLARPLRTSEIATNLNLDTKYVSSYLSYWRKKGLVYQEAGRWHLSRVGEDLAKEILESKNNTKFTEYLAIAKELYNEKVKQTINDKTKKKDNKDRKEFLLFIDQQTSQDVNKRQNKEPEVCIEEVLEKLDADEKDLVSFLLKKYKEWGATYVYLDQLQEEYGADSGWLFRVLRKLQTKRILYLYHDPKLGLRIGFTQSLKDKLNEC</sequence>